<dbReference type="AlphaFoldDB" id="A0A068V481"/>
<dbReference type="Proteomes" id="UP000295252">
    <property type="component" value="Chromosome V"/>
</dbReference>
<organism evidence="1 2">
    <name type="scientific">Coffea canephora</name>
    <name type="common">Robusta coffee</name>
    <dbReference type="NCBI Taxonomy" id="49390"/>
    <lineage>
        <taxon>Eukaryota</taxon>
        <taxon>Viridiplantae</taxon>
        <taxon>Streptophyta</taxon>
        <taxon>Embryophyta</taxon>
        <taxon>Tracheophyta</taxon>
        <taxon>Spermatophyta</taxon>
        <taxon>Magnoliopsida</taxon>
        <taxon>eudicotyledons</taxon>
        <taxon>Gunneridae</taxon>
        <taxon>Pentapetalae</taxon>
        <taxon>asterids</taxon>
        <taxon>lamiids</taxon>
        <taxon>Gentianales</taxon>
        <taxon>Rubiaceae</taxon>
        <taxon>Ixoroideae</taxon>
        <taxon>Gardenieae complex</taxon>
        <taxon>Bertiereae - Coffeeae clade</taxon>
        <taxon>Coffeeae</taxon>
        <taxon>Coffea</taxon>
    </lineage>
</organism>
<evidence type="ECO:0000313" key="1">
    <source>
        <dbReference type="EMBL" id="CDP14663.1"/>
    </source>
</evidence>
<dbReference type="EMBL" id="HG739174">
    <property type="protein sequence ID" value="CDP14663.1"/>
    <property type="molecule type" value="Genomic_DNA"/>
</dbReference>
<name>A0A068V481_COFCA</name>
<protein>
    <submittedName>
        <fullName evidence="1">Uncharacterized protein</fullName>
    </submittedName>
</protein>
<dbReference type="InParanoid" id="A0A068V481"/>
<evidence type="ECO:0000313" key="2">
    <source>
        <dbReference type="Proteomes" id="UP000295252"/>
    </source>
</evidence>
<keyword evidence="2" id="KW-1185">Reference proteome</keyword>
<reference evidence="2" key="1">
    <citation type="journal article" date="2014" name="Science">
        <title>The coffee genome provides insight into the convergent evolution of caffeine biosynthesis.</title>
        <authorList>
            <person name="Denoeud F."/>
            <person name="Carretero-Paulet L."/>
            <person name="Dereeper A."/>
            <person name="Droc G."/>
            <person name="Guyot R."/>
            <person name="Pietrella M."/>
            <person name="Zheng C."/>
            <person name="Alberti A."/>
            <person name="Anthony F."/>
            <person name="Aprea G."/>
            <person name="Aury J.M."/>
            <person name="Bento P."/>
            <person name="Bernard M."/>
            <person name="Bocs S."/>
            <person name="Campa C."/>
            <person name="Cenci A."/>
            <person name="Combes M.C."/>
            <person name="Crouzillat D."/>
            <person name="Da Silva C."/>
            <person name="Daddiego L."/>
            <person name="De Bellis F."/>
            <person name="Dussert S."/>
            <person name="Garsmeur O."/>
            <person name="Gayraud T."/>
            <person name="Guignon V."/>
            <person name="Jahn K."/>
            <person name="Jamilloux V."/>
            <person name="Joet T."/>
            <person name="Labadie K."/>
            <person name="Lan T."/>
            <person name="Leclercq J."/>
            <person name="Lepelley M."/>
            <person name="Leroy T."/>
            <person name="Li L.T."/>
            <person name="Librado P."/>
            <person name="Lopez L."/>
            <person name="Munoz A."/>
            <person name="Noel B."/>
            <person name="Pallavicini A."/>
            <person name="Perrotta G."/>
            <person name="Poncet V."/>
            <person name="Pot D."/>
            <person name="Priyono X."/>
            <person name="Rigoreau M."/>
            <person name="Rouard M."/>
            <person name="Rozas J."/>
            <person name="Tranchant-Dubreuil C."/>
            <person name="VanBuren R."/>
            <person name="Zhang Q."/>
            <person name="Andrade A.C."/>
            <person name="Argout X."/>
            <person name="Bertrand B."/>
            <person name="de Kochko A."/>
            <person name="Graziosi G."/>
            <person name="Henry R.J."/>
            <person name="Jayarama X."/>
            <person name="Ming R."/>
            <person name="Nagai C."/>
            <person name="Rounsley S."/>
            <person name="Sankoff D."/>
            <person name="Giuliano G."/>
            <person name="Albert V.A."/>
            <person name="Wincker P."/>
            <person name="Lashermes P."/>
        </authorList>
    </citation>
    <scope>NUCLEOTIDE SEQUENCE [LARGE SCALE GENOMIC DNA]</scope>
    <source>
        <strain evidence="2">cv. DH200-94</strain>
    </source>
</reference>
<sequence length="71" mass="8386">MYMLRVRSLKSLMSSFQLRTKFLKDQTKISKCSICHGIGKKPTCSSWQAQAWRKRRADMRIYGPFPESKEK</sequence>
<proteinExistence type="predicted"/>
<gene>
    <name evidence="1" type="ORF">GSCOC_T00042065001</name>
</gene>
<accession>A0A068V481</accession>
<dbReference type="Gramene" id="CDP14663">
    <property type="protein sequence ID" value="CDP14663"/>
    <property type="gene ID" value="GSCOC_T00042065001"/>
</dbReference>